<keyword evidence="2" id="KW-1185">Reference proteome</keyword>
<name>A0A3L6QHM0_PANMI</name>
<dbReference type="EMBL" id="PQIB02000012">
    <property type="protein sequence ID" value="RLM79930.1"/>
    <property type="molecule type" value="Genomic_DNA"/>
</dbReference>
<dbReference type="AlphaFoldDB" id="A0A3L6QHM0"/>
<evidence type="ECO:0000313" key="2">
    <source>
        <dbReference type="Proteomes" id="UP000275267"/>
    </source>
</evidence>
<dbReference type="Proteomes" id="UP000275267">
    <property type="component" value="Unassembled WGS sequence"/>
</dbReference>
<comment type="caution">
    <text evidence="1">The sequence shown here is derived from an EMBL/GenBank/DDBJ whole genome shotgun (WGS) entry which is preliminary data.</text>
</comment>
<evidence type="ECO:0000313" key="1">
    <source>
        <dbReference type="EMBL" id="RLM79930.1"/>
    </source>
</evidence>
<protein>
    <submittedName>
        <fullName evidence="1">Uncharacterized protein</fullName>
    </submittedName>
</protein>
<gene>
    <name evidence="1" type="ORF">C2845_PM12G26450</name>
</gene>
<proteinExistence type="predicted"/>
<accession>A0A3L6QHM0</accession>
<reference evidence="2" key="1">
    <citation type="journal article" date="2019" name="Nat. Commun.">
        <title>The genome of broomcorn millet.</title>
        <authorList>
            <person name="Zou C."/>
            <person name="Miki D."/>
            <person name="Li D."/>
            <person name="Tang Q."/>
            <person name="Xiao L."/>
            <person name="Rajput S."/>
            <person name="Deng P."/>
            <person name="Jia W."/>
            <person name="Huang R."/>
            <person name="Zhang M."/>
            <person name="Sun Y."/>
            <person name="Hu J."/>
            <person name="Fu X."/>
            <person name="Schnable P.S."/>
            <person name="Li F."/>
            <person name="Zhang H."/>
            <person name="Feng B."/>
            <person name="Zhu X."/>
            <person name="Liu R."/>
            <person name="Schnable J.C."/>
            <person name="Zhu J.-K."/>
            <person name="Zhang H."/>
        </authorList>
    </citation>
    <scope>NUCLEOTIDE SEQUENCE [LARGE SCALE GENOMIC DNA]</scope>
</reference>
<organism evidence="1 2">
    <name type="scientific">Panicum miliaceum</name>
    <name type="common">Proso millet</name>
    <name type="synonym">Broomcorn millet</name>
    <dbReference type="NCBI Taxonomy" id="4540"/>
    <lineage>
        <taxon>Eukaryota</taxon>
        <taxon>Viridiplantae</taxon>
        <taxon>Streptophyta</taxon>
        <taxon>Embryophyta</taxon>
        <taxon>Tracheophyta</taxon>
        <taxon>Spermatophyta</taxon>
        <taxon>Magnoliopsida</taxon>
        <taxon>Liliopsida</taxon>
        <taxon>Poales</taxon>
        <taxon>Poaceae</taxon>
        <taxon>PACMAD clade</taxon>
        <taxon>Panicoideae</taxon>
        <taxon>Panicodae</taxon>
        <taxon>Paniceae</taxon>
        <taxon>Panicinae</taxon>
        <taxon>Panicum</taxon>
        <taxon>Panicum sect. Panicum</taxon>
    </lineage>
</organism>
<sequence>MAAGQSTEGPPACTRSGRERCTAAAAVSAPRGGARLPRMAVTRLSPKGLACAAARGGCSAAGRGGSSAGRLPVRDVALGGQGPPDPALPRLRLRPLLALVDLAGVCRRLVAVAAGGRRPHCRGRIP</sequence>